<evidence type="ECO:0000256" key="1">
    <source>
        <dbReference type="SAM" id="SignalP"/>
    </source>
</evidence>
<keyword evidence="3" id="KW-1185">Reference proteome</keyword>
<dbReference type="PROSITE" id="PS51257">
    <property type="entry name" value="PROKAR_LIPOPROTEIN"/>
    <property type="match status" value="1"/>
</dbReference>
<name>A0A6P1NUV6_9BACT</name>
<gene>
    <name evidence="2" type="ORF">GU926_01080</name>
</gene>
<proteinExistence type="predicted"/>
<dbReference type="KEGG" id="nib:GU926_01080"/>
<organism evidence="2 3">
    <name type="scientific">Nibribacter ruber</name>
    <dbReference type="NCBI Taxonomy" id="2698458"/>
    <lineage>
        <taxon>Bacteria</taxon>
        <taxon>Pseudomonadati</taxon>
        <taxon>Bacteroidota</taxon>
        <taxon>Cytophagia</taxon>
        <taxon>Cytophagales</taxon>
        <taxon>Hymenobacteraceae</taxon>
        <taxon>Nibribacter</taxon>
    </lineage>
</organism>
<accession>A0A6P1NUV6</accession>
<protein>
    <submittedName>
        <fullName evidence="2">Uncharacterized protein</fullName>
    </submittedName>
</protein>
<dbReference type="EMBL" id="CP047897">
    <property type="protein sequence ID" value="QHL86114.1"/>
    <property type="molecule type" value="Genomic_DNA"/>
</dbReference>
<evidence type="ECO:0000313" key="3">
    <source>
        <dbReference type="Proteomes" id="UP000464214"/>
    </source>
</evidence>
<keyword evidence="1" id="KW-0732">Signal</keyword>
<dbReference type="Proteomes" id="UP000464214">
    <property type="component" value="Chromosome"/>
</dbReference>
<reference evidence="2 3" key="1">
    <citation type="submission" date="2020-01" db="EMBL/GenBank/DDBJ databases">
        <authorList>
            <person name="Kim M."/>
        </authorList>
    </citation>
    <scope>NUCLEOTIDE SEQUENCE [LARGE SCALE GENOMIC DNA]</scope>
    <source>
        <strain evidence="2 3">BT10</strain>
    </source>
</reference>
<feature type="signal peptide" evidence="1">
    <location>
        <begin position="1"/>
        <end position="26"/>
    </location>
</feature>
<sequence length="218" mass="24266">MKSILLRPAKHLFSLLALSLALVSCNEDKENDEPAAQAGPTETEFSMVDSIKVDARYRDSYPELYNEMNGQTYKVASKNKTDVFFVEEDNEVVILFEDTSKVNANPWLAITFKNRTVNQLPATFSAKDGAIVCIENGQSFADGSRALSPGCDVMLDGIITLQYDKATDVISGSISKLKYGLEYYVPTYTFSSRNGNMLRASGSNRNINLTFKNIKRKK</sequence>
<feature type="chain" id="PRO_5027056672" evidence="1">
    <location>
        <begin position="27"/>
        <end position="218"/>
    </location>
</feature>
<dbReference type="RefSeq" id="WP_160688213.1">
    <property type="nucleotide sequence ID" value="NZ_CP047897.1"/>
</dbReference>
<evidence type="ECO:0000313" key="2">
    <source>
        <dbReference type="EMBL" id="QHL86114.1"/>
    </source>
</evidence>
<dbReference type="AlphaFoldDB" id="A0A6P1NUV6"/>